<dbReference type="AlphaFoldDB" id="A0A9I9EGG1"/>
<feature type="compositionally biased region" description="Polar residues" evidence="1">
    <location>
        <begin position="30"/>
        <end position="39"/>
    </location>
</feature>
<organism evidence="2">
    <name type="scientific">Cucumis melo</name>
    <name type="common">Muskmelon</name>
    <dbReference type="NCBI Taxonomy" id="3656"/>
    <lineage>
        <taxon>Eukaryota</taxon>
        <taxon>Viridiplantae</taxon>
        <taxon>Streptophyta</taxon>
        <taxon>Embryophyta</taxon>
        <taxon>Tracheophyta</taxon>
        <taxon>Spermatophyta</taxon>
        <taxon>Magnoliopsida</taxon>
        <taxon>eudicotyledons</taxon>
        <taxon>Gunneridae</taxon>
        <taxon>Pentapetalae</taxon>
        <taxon>rosids</taxon>
        <taxon>fabids</taxon>
        <taxon>Cucurbitales</taxon>
        <taxon>Cucurbitaceae</taxon>
        <taxon>Benincaseae</taxon>
        <taxon>Cucumis</taxon>
    </lineage>
</organism>
<evidence type="ECO:0000256" key="1">
    <source>
        <dbReference type="SAM" id="MobiDB-lite"/>
    </source>
</evidence>
<reference evidence="2" key="1">
    <citation type="submission" date="2023-03" db="UniProtKB">
        <authorList>
            <consortium name="EnsemblPlants"/>
        </authorList>
    </citation>
    <scope>IDENTIFICATION</scope>
</reference>
<dbReference type="EnsemblPlants" id="MELO3C033457.2.1">
    <property type="protein sequence ID" value="MELO3C033457.2.1"/>
    <property type="gene ID" value="MELO3C033457.2"/>
</dbReference>
<sequence length="60" mass="6954">MKPEDLPEIPQRILLLTPTKKYPHRPPENKPTNTSQPNSRGLPREFGETRVGATWPKFLF</sequence>
<evidence type="ECO:0000313" key="2">
    <source>
        <dbReference type="EnsemblPlants" id="MELO3C033457.2.1"/>
    </source>
</evidence>
<feature type="region of interest" description="Disordered" evidence="1">
    <location>
        <begin position="16"/>
        <end position="48"/>
    </location>
</feature>
<name>A0A9I9EGG1_CUCME</name>
<accession>A0A9I9EGG1</accession>
<proteinExistence type="predicted"/>
<dbReference type="Gramene" id="MELO3C033457.2.1">
    <property type="protein sequence ID" value="MELO3C033457.2.1"/>
    <property type="gene ID" value="MELO3C033457.2"/>
</dbReference>
<protein>
    <submittedName>
        <fullName evidence="2">Uncharacterized protein</fullName>
    </submittedName>
</protein>